<keyword evidence="1 3" id="KW-0489">Methyltransferase</keyword>
<dbReference type="Pfam" id="PF02636">
    <property type="entry name" value="Methyltransf_28"/>
    <property type="match status" value="1"/>
</dbReference>
<dbReference type="Gene3D" id="3.40.50.12710">
    <property type="match status" value="1"/>
</dbReference>
<accession>A0ABW5A4U3</accession>
<dbReference type="InterPro" id="IPR029063">
    <property type="entry name" value="SAM-dependent_MTases_sf"/>
</dbReference>
<gene>
    <name evidence="3" type="ORF">ACFSM0_04265</name>
</gene>
<organism evidence="3 4">
    <name type="scientific">Rhodobacter lacus</name>
    <dbReference type="NCBI Taxonomy" id="1641972"/>
    <lineage>
        <taxon>Bacteria</taxon>
        <taxon>Pseudomonadati</taxon>
        <taxon>Pseudomonadota</taxon>
        <taxon>Alphaproteobacteria</taxon>
        <taxon>Rhodobacterales</taxon>
        <taxon>Rhodobacter group</taxon>
        <taxon>Rhodobacter</taxon>
    </lineage>
</organism>
<keyword evidence="4" id="KW-1185">Reference proteome</keyword>
<dbReference type="EMBL" id="JBHUIX010000004">
    <property type="protein sequence ID" value="MFD2173303.1"/>
    <property type="molecule type" value="Genomic_DNA"/>
</dbReference>
<evidence type="ECO:0000313" key="3">
    <source>
        <dbReference type="EMBL" id="MFD2173303.1"/>
    </source>
</evidence>
<dbReference type="PANTHER" id="PTHR12049:SF7">
    <property type="entry name" value="PROTEIN ARGININE METHYLTRANSFERASE NDUFAF7, MITOCHONDRIAL"/>
    <property type="match status" value="1"/>
</dbReference>
<dbReference type="Proteomes" id="UP001597413">
    <property type="component" value="Unassembled WGS sequence"/>
</dbReference>
<dbReference type="InterPro" id="IPR038375">
    <property type="entry name" value="NDUFAF7_sf"/>
</dbReference>
<dbReference type="SUPFAM" id="SSF53335">
    <property type="entry name" value="S-adenosyl-L-methionine-dependent methyltransferases"/>
    <property type="match status" value="1"/>
</dbReference>
<dbReference type="InterPro" id="IPR003788">
    <property type="entry name" value="NDUFAF7"/>
</dbReference>
<dbReference type="PANTHER" id="PTHR12049">
    <property type="entry name" value="PROTEIN ARGININE METHYLTRANSFERASE NDUFAF7, MITOCHONDRIAL"/>
    <property type="match status" value="1"/>
</dbReference>
<sequence length="359" mass="38209">MTPLGEVLARRILAEGPMRLADYMAECLLHPAHGYYATRDPFGRAGDFITAPEISQMFGEMLGLCLAQVWLDQGRPAPFLLAECGPGRGTLMADVLRAIRAVPGMTEAAEVHLVEASPRLRAIQRARLAPREVIWHESVATLPEAPLYLLANEFFDALPIRQFLRGATGWAERQVGLVEGRLAPGLAPPAWFDALAARRADTRPGDVVEICPAGPPIMAEIAARIARHGGVALVLDYGHWVSLGDTFQAVKDHAPCDPFAAPGLADLTAHVAFAPLAEAARAAGAQASAMTAQGVLLERLGITARAEALARGLRGAALDAHVAAHRRLTHPAEMGLVFQSLAIFPVTAPLPPGFDAARD</sequence>
<name>A0ABW5A4U3_9RHOB</name>
<evidence type="ECO:0000256" key="1">
    <source>
        <dbReference type="ARBA" id="ARBA00022603"/>
    </source>
</evidence>
<reference evidence="4" key="1">
    <citation type="journal article" date="2019" name="Int. J. Syst. Evol. Microbiol.">
        <title>The Global Catalogue of Microorganisms (GCM) 10K type strain sequencing project: providing services to taxonomists for standard genome sequencing and annotation.</title>
        <authorList>
            <consortium name="The Broad Institute Genomics Platform"/>
            <consortium name="The Broad Institute Genome Sequencing Center for Infectious Disease"/>
            <person name="Wu L."/>
            <person name="Ma J."/>
        </authorList>
    </citation>
    <scope>NUCLEOTIDE SEQUENCE [LARGE SCALE GENOMIC DNA]</scope>
    <source>
        <strain evidence="4">CCUG 55131</strain>
    </source>
</reference>
<evidence type="ECO:0000256" key="2">
    <source>
        <dbReference type="ARBA" id="ARBA00022679"/>
    </source>
</evidence>
<protein>
    <submittedName>
        <fullName evidence="3">Class I SAM-dependent methyltransferase</fullName>
    </submittedName>
</protein>
<dbReference type="GO" id="GO:0032259">
    <property type="term" value="P:methylation"/>
    <property type="evidence" value="ECO:0007669"/>
    <property type="project" value="UniProtKB-KW"/>
</dbReference>
<dbReference type="GO" id="GO:0008168">
    <property type="term" value="F:methyltransferase activity"/>
    <property type="evidence" value="ECO:0007669"/>
    <property type="project" value="UniProtKB-KW"/>
</dbReference>
<evidence type="ECO:0000313" key="4">
    <source>
        <dbReference type="Proteomes" id="UP001597413"/>
    </source>
</evidence>
<proteinExistence type="predicted"/>
<dbReference type="RefSeq" id="WP_377387652.1">
    <property type="nucleotide sequence ID" value="NZ_JBHUIX010000004.1"/>
</dbReference>
<comment type="caution">
    <text evidence="3">The sequence shown here is derived from an EMBL/GenBank/DDBJ whole genome shotgun (WGS) entry which is preliminary data.</text>
</comment>
<keyword evidence="2" id="KW-0808">Transferase</keyword>